<evidence type="ECO:0000256" key="7">
    <source>
        <dbReference type="ARBA" id="ARBA00022741"/>
    </source>
</evidence>
<dbReference type="Gene3D" id="3.40.50.300">
    <property type="entry name" value="P-loop containing nucleotide triphosphate hydrolases"/>
    <property type="match status" value="1"/>
</dbReference>
<keyword evidence="4" id="KW-0963">Cytoplasm</keyword>
<keyword evidence="6" id="KW-0479">Metal-binding</keyword>
<organism evidence="11 12">
    <name type="scientific">Legionella cardiaca</name>
    <dbReference type="NCBI Taxonomy" id="1071983"/>
    <lineage>
        <taxon>Bacteria</taxon>
        <taxon>Pseudomonadati</taxon>
        <taxon>Pseudomonadota</taxon>
        <taxon>Gammaproteobacteria</taxon>
        <taxon>Legionellales</taxon>
        <taxon>Legionellaceae</taxon>
        <taxon>Legionella</taxon>
    </lineage>
</organism>
<evidence type="ECO:0000256" key="3">
    <source>
        <dbReference type="ARBA" id="ARBA00019010"/>
    </source>
</evidence>
<keyword evidence="9" id="KW-0460">Magnesium</keyword>
<comment type="similarity">
    <text evidence="2">Belongs to the TsaE family.</text>
</comment>
<keyword evidence="7" id="KW-0547">Nucleotide-binding</keyword>
<dbReference type="Proteomes" id="UP001222087">
    <property type="component" value="Chromosome"/>
</dbReference>
<dbReference type="InterPro" id="IPR003442">
    <property type="entry name" value="T6A_TsaE"/>
</dbReference>
<evidence type="ECO:0000256" key="10">
    <source>
        <dbReference type="ARBA" id="ARBA00032441"/>
    </source>
</evidence>
<protein>
    <recommendedName>
        <fullName evidence="3">tRNA threonylcarbamoyladenosine biosynthesis protein TsaE</fullName>
    </recommendedName>
    <alternativeName>
        <fullName evidence="10">t(6)A37 threonylcarbamoyladenosine biosynthesis protein TsaE</fullName>
    </alternativeName>
</protein>
<dbReference type="EMBL" id="CP119078">
    <property type="protein sequence ID" value="WED42463.1"/>
    <property type="molecule type" value="Genomic_DNA"/>
</dbReference>
<evidence type="ECO:0000256" key="9">
    <source>
        <dbReference type="ARBA" id="ARBA00022842"/>
    </source>
</evidence>
<evidence type="ECO:0000256" key="8">
    <source>
        <dbReference type="ARBA" id="ARBA00022840"/>
    </source>
</evidence>
<comment type="subcellular location">
    <subcellularLocation>
        <location evidence="1">Cytoplasm</location>
    </subcellularLocation>
</comment>
<name>A0ABY8APL0_9GAMM</name>
<evidence type="ECO:0000256" key="5">
    <source>
        <dbReference type="ARBA" id="ARBA00022694"/>
    </source>
</evidence>
<evidence type="ECO:0000256" key="6">
    <source>
        <dbReference type="ARBA" id="ARBA00022723"/>
    </source>
</evidence>
<dbReference type="PANTHER" id="PTHR33540:SF2">
    <property type="entry name" value="TRNA THREONYLCARBAMOYLADENOSINE BIOSYNTHESIS PROTEIN TSAE"/>
    <property type="match status" value="1"/>
</dbReference>
<evidence type="ECO:0000256" key="1">
    <source>
        <dbReference type="ARBA" id="ARBA00004496"/>
    </source>
</evidence>
<dbReference type="NCBIfam" id="TIGR00150">
    <property type="entry name" value="T6A_YjeE"/>
    <property type="match status" value="1"/>
</dbReference>
<dbReference type="RefSeq" id="WP_275088286.1">
    <property type="nucleotide sequence ID" value="NZ_CP119078.1"/>
</dbReference>
<sequence length="156" mass="17471">MIKVDLILPDESSSERQAAKTATCLFSPLVLSFSGEIGAGKTMFIRAMLRALGIKTAVKSPTFSLVESYQCSDFQVHHFDLYRIHDEVELEYIGFRDYFREDSVCCIEWPERGGHFLEKVDINFAFIINGSGRLLTIKAASTAGEKLLSCLVGKHE</sequence>
<dbReference type="SUPFAM" id="SSF52540">
    <property type="entry name" value="P-loop containing nucleoside triphosphate hydrolases"/>
    <property type="match status" value="1"/>
</dbReference>
<dbReference type="InterPro" id="IPR027417">
    <property type="entry name" value="P-loop_NTPase"/>
</dbReference>
<evidence type="ECO:0000256" key="2">
    <source>
        <dbReference type="ARBA" id="ARBA00007599"/>
    </source>
</evidence>
<proteinExistence type="inferred from homology"/>
<dbReference type="PANTHER" id="PTHR33540">
    <property type="entry name" value="TRNA THREONYLCARBAMOYLADENOSINE BIOSYNTHESIS PROTEIN TSAE"/>
    <property type="match status" value="1"/>
</dbReference>
<dbReference type="Pfam" id="PF02367">
    <property type="entry name" value="TsaE"/>
    <property type="match status" value="1"/>
</dbReference>
<evidence type="ECO:0000313" key="11">
    <source>
        <dbReference type="EMBL" id="WED42463.1"/>
    </source>
</evidence>
<evidence type="ECO:0000256" key="4">
    <source>
        <dbReference type="ARBA" id="ARBA00022490"/>
    </source>
</evidence>
<accession>A0ABY8APL0</accession>
<keyword evidence="5" id="KW-0819">tRNA processing</keyword>
<reference evidence="11 12" key="1">
    <citation type="submission" date="2023-02" db="EMBL/GenBank/DDBJ databases">
        <title>Genome Sequence of L. cardiaca H63T.</title>
        <authorList>
            <person name="Lopez A.E."/>
            <person name="Cianciotto N.P."/>
        </authorList>
    </citation>
    <scope>NUCLEOTIDE SEQUENCE [LARGE SCALE GENOMIC DNA]</scope>
    <source>
        <strain evidence="11 12">H63</strain>
    </source>
</reference>
<evidence type="ECO:0000313" key="12">
    <source>
        <dbReference type="Proteomes" id="UP001222087"/>
    </source>
</evidence>
<keyword evidence="8" id="KW-0067">ATP-binding</keyword>
<gene>
    <name evidence="11" type="primary">tsaE</name>
    <name evidence="11" type="ORF">PXX05_11120</name>
</gene>
<keyword evidence="12" id="KW-1185">Reference proteome</keyword>